<dbReference type="EMBL" id="JAJSOF020000003">
    <property type="protein sequence ID" value="KAJ4448988.1"/>
    <property type="molecule type" value="Genomic_DNA"/>
</dbReference>
<dbReference type="InterPro" id="IPR029168">
    <property type="entry name" value="REC114L"/>
</dbReference>
<comment type="caution">
    <text evidence="1">The sequence shown here is derived from an EMBL/GenBank/DDBJ whole genome shotgun (WGS) entry which is preliminary data.</text>
</comment>
<keyword evidence="2" id="KW-1185">Reference proteome</keyword>
<dbReference type="PANTHER" id="PTHR34921">
    <property type="entry name" value="MEIOTIC RECOMBINATION PROTEIN REC114"/>
    <property type="match status" value="1"/>
</dbReference>
<gene>
    <name evidence="1" type="ORF">ANN_00380</name>
</gene>
<evidence type="ECO:0000313" key="1">
    <source>
        <dbReference type="EMBL" id="KAJ4448988.1"/>
    </source>
</evidence>
<evidence type="ECO:0000313" key="2">
    <source>
        <dbReference type="Proteomes" id="UP001148838"/>
    </source>
</evidence>
<reference evidence="1 2" key="1">
    <citation type="journal article" date="2022" name="Allergy">
        <title>Genome assembly and annotation of Periplaneta americana reveal a comprehensive cockroach allergen profile.</title>
        <authorList>
            <person name="Wang L."/>
            <person name="Xiong Q."/>
            <person name="Saelim N."/>
            <person name="Wang L."/>
            <person name="Nong W."/>
            <person name="Wan A.T."/>
            <person name="Shi M."/>
            <person name="Liu X."/>
            <person name="Cao Q."/>
            <person name="Hui J.H.L."/>
            <person name="Sookrung N."/>
            <person name="Leung T.F."/>
            <person name="Tungtrongchitr A."/>
            <person name="Tsui S.K.W."/>
        </authorList>
    </citation>
    <scope>NUCLEOTIDE SEQUENCE [LARGE SCALE GENOMIC DNA]</scope>
    <source>
        <strain evidence="1">PWHHKU_190912</strain>
    </source>
</reference>
<sequence length="205" mass="23410">MLEEYSYTSYYYIKFWSLITLTGMWPLEKYARWDGKTWHQLDSSDGQLTLSVENLQLLVIQQGTLIESVGLASGDSGLRGVWKDRILVLIIKHQQTSRRFRVKFAATDFSSALSNCRSCVSLLSHYISIHDPTGTNNQEHITINDWFERFMKAEASNANTIADCLTPEPLPPEFPLDKTVQMCILDPGFLELVSRVDAVLKQMQL</sequence>
<dbReference type="PANTHER" id="PTHR34921:SF1">
    <property type="entry name" value="MEIOTIC RECOMBINATION PROTEIN REC114"/>
    <property type="match status" value="1"/>
</dbReference>
<proteinExistence type="predicted"/>
<name>A0ABQ8TRS5_PERAM</name>
<dbReference type="Pfam" id="PF15165">
    <property type="entry name" value="REC114-like"/>
    <property type="match status" value="1"/>
</dbReference>
<organism evidence="1 2">
    <name type="scientific">Periplaneta americana</name>
    <name type="common">American cockroach</name>
    <name type="synonym">Blatta americana</name>
    <dbReference type="NCBI Taxonomy" id="6978"/>
    <lineage>
        <taxon>Eukaryota</taxon>
        <taxon>Metazoa</taxon>
        <taxon>Ecdysozoa</taxon>
        <taxon>Arthropoda</taxon>
        <taxon>Hexapoda</taxon>
        <taxon>Insecta</taxon>
        <taxon>Pterygota</taxon>
        <taxon>Neoptera</taxon>
        <taxon>Polyneoptera</taxon>
        <taxon>Dictyoptera</taxon>
        <taxon>Blattodea</taxon>
        <taxon>Blattoidea</taxon>
        <taxon>Blattidae</taxon>
        <taxon>Blattinae</taxon>
        <taxon>Periplaneta</taxon>
    </lineage>
</organism>
<protein>
    <submittedName>
        <fullName evidence="1">Uncharacterized protein</fullName>
    </submittedName>
</protein>
<accession>A0ABQ8TRS5</accession>
<dbReference type="Proteomes" id="UP001148838">
    <property type="component" value="Unassembled WGS sequence"/>
</dbReference>